<proteinExistence type="predicted"/>
<dbReference type="Proteomes" id="UP000663842">
    <property type="component" value="Unassembled WGS sequence"/>
</dbReference>
<evidence type="ECO:0000313" key="2">
    <source>
        <dbReference type="EMBL" id="CAF4329290.1"/>
    </source>
</evidence>
<reference evidence="2" key="1">
    <citation type="submission" date="2021-02" db="EMBL/GenBank/DDBJ databases">
        <authorList>
            <person name="Nowell W R."/>
        </authorList>
    </citation>
    <scope>NUCLEOTIDE SEQUENCE</scope>
</reference>
<protein>
    <submittedName>
        <fullName evidence="2">Uncharacterized protein</fullName>
    </submittedName>
</protein>
<feature type="region of interest" description="Disordered" evidence="1">
    <location>
        <begin position="1"/>
        <end position="21"/>
    </location>
</feature>
<dbReference type="EMBL" id="CAJOBF010013394">
    <property type="protein sequence ID" value="CAF4329290.1"/>
    <property type="molecule type" value="Genomic_DNA"/>
</dbReference>
<organism evidence="2 3">
    <name type="scientific">Rotaria magnacalcarata</name>
    <dbReference type="NCBI Taxonomy" id="392030"/>
    <lineage>
        <taxon>Eukaryota</taxon>
        <taxon>Metazoa</taxon>
        <taxon>Spiralia</taxon>
        <taxon>Gnathifera</taxon>
        <taxon>Rotifera</taxon>
        <taxon>Eurotatoria</taxon>
        <taxon>Bdelloidea</taxon>
        <taxon>Philodinida</taxon>
        <taxon>Philodinidae</taxon>
        <taxon>Rotaria</taxon>
    </lineage>
</organism>
<evidence type="ECO:0000256" key="1">
    <source>
        <dbReference type="SAM" id="MobiDB-lite"/>
    </source>
</evidence>
<name>A0A820JP96_9BILA</name>
<dbReference type="AlphaFoldDB" id="A0A820JP96"/>
<comment type="caution">
    <text evidence="2">The sequence shown here is derived from an EMBL/GenBank/DDBJ whole genome shotgun (WGS) entry which is preliminary data.</text>
</comment>
<accession>A0A820JP96</accession>
<sequence>MRPSKSDAIARPAGDNTVSRA</sequence>
<gene>
    <name evidence="2" type="ORF">UXM345_LOCUS34905</name>
</gene>
<evidence type="ECO:0000313" key="3">
    <source>
        <dbReference type="Proteomes" id="UP000663842"/>
    </source>
</evidence>
<feature type="non-terminal residue" evidence="2">
    <location>
        <position position="21"/>
    </location>
</feature>